<evidence type="ECO:0000313" key="3">
    <source>
        <dbReference type="Proteomes" id="UP000297703"/>
    </source>
</evidence>
<dbReference type="EMBL" id="QXTE01000091">
    <property type="protein sequence ID" value="TFK06948.1"/>
    <property type="molecule type" value="Genomic_DNA"/>
</dbReference>
<keyword evidence="2" id="KW-0418">Kinase</keyword>
<dbReference type="GO" id="GO:0016301">
    <property type="term" value="F:kinase activity"/>
    <property type="evidence" value="ECO:0007669"/>
    <property type="project" value="UniProtKB-KW"/>
</dbReference>
<sequence length="114" mass="12425">MACISPPSQSQMTIVTRQKNQQVISPGNRPMRGRKLVGGVCPREETSGSTSACDLASWPVSPASAPHRAGRRRDERQDLRPPAGQNCSERFTPTHPVGRGRLRPSSAQALLYSF</sequence>
<comment type="caution">
    <text evidence="2">The sequence shown here is derived from an EMBL/GenBank/DDBJ whole genome shotgun (WGS) entry which is preliminary data.</text>
</comment>
<gene>
    <name evidence="2" type="ORF">DR999_PMT10299</name>
</gene>
<reference evidence="2 3" key="2">
    <citation type="submission" date="2019-04" db="EMBL/GenBank/DDBJ databases">
        <title>The genome sequence of big-headed turtle.</title>
        <authorList>
            <person name="Gong S."/>
        </authorList>
    </citation>
    <scope>NUCLEOTIDE SEQUENCE [LARGE SCALE GENOMIC DNA]</scope>
    <source>
        <strain evidence="2">DO16091913</strain>
        <tissue evidence="2">Muscle</tissue>
    </source>
</reference>
<reference evidence="2 3" key="1">
    <citation type="submission" date="2019-04" db="EMBL/GenBank/DDBJ databases">
        <title>Draft genome of the big-headed turtle Platysternon megacephalum.</title>
        <authorList>
            <person name="Gong S."/>
        </authorList>
    </citation>
    <scope>NUCLEOTIDE SEQUENCE [LARGE SCALE GENOMIC DNA]</scope>
    <source>
        <strain evidence="2">DO16091913</strain>
        <tissue evidence="2">Muscle</tissue>
    </source>
</reference>
<protein>
    <submittedName>
        <fullName evidence="2">Membrane-associated guanylate kinase, WW and PDZ domain-containing protein 2-like</fullName>
    </submittedName>
</protein>
<feature type="compositionally biased region" description="Polar residues" evidence="1">
    <location>
        <begin position="1"/>
        <end position="25"/>
    </location>
</feature>
<dbReference type="Proteomes" id="UP000297703">
    <property type="component" value="Unassembled WGS sequence"/>
</dbReference>
<accession>A0A4D9EGL6</accession>
<keyword evidence="2" id="KW-0808">Transferase</keyword>
<proteinExistence type="predicted"/>
<feature type="region of interest" description="Disordered" evidence="1">
    <location>
        <begin position="1"/>
        <end position="114"/>
    </location>
</feature>
<evidence type="ECO:0000313" key="2">
    <source>
        <dbReference type="EMBL" id="TFK06948.1"/>
    </source>
</evidence>
<organism evidence="2 3">
    <name type="scientific">Platysternon megacephalum</name>
    <name type="common">big-headed turtle</name>
    <dbReference type="NCBI Taxonomy" id="55544"/>
    <lineage>
        <taxon>Eukaryota</taxon>
        <taxon>Metazoa</taxon>
        <taxon>Chordata</taxon>
        <taxon>Craniata</taxon>
        <taxon>Vertebrata</taxon>
        <taxon>Euteleostomi</taxon>
        <taxon>Archelosauria</taxon>
        <taxon>Testudinata</taxon>
        <taxon>Testudines</taxon>
        <taxon>Cryptodira</taxon>
        <taxon>Durocryptodira</taxon>
        <taxon>Testudinoidea</taxon>
        <taxon>Platysternidae</taxon>
        <taxon>Platysternon</taxon>
    </lineage>
</organism>
<dbReference type="AlphaFoldDB" id="A0A4D9EGL6"/>
<name>A0A4D9EGL6_9SAUR</name>
<evidence type="ECO:0000256" key="1">
    <source>
        <dbReference type="SAM" id="MobiDB-lite"/>
    </source>
</evidence>
<keyword evidence="3" id="KW-1185">Reference proteome</keyword>